<gene>
    <name evidence="3" type="ORF">F503_02547</name>
</gene>
<dbReference type="HOGENOM" id="CLU_019613_1_1_1"/>
<evidence type="ECO:0000313" key="3">
    <source>
        <dbReference type="EMBL" id="EPE06419.1"/>
    </source>
</evidence>
<protein>
    <submittedName>
        <fullName evidence="3">2og-fe oxygenase family protein</fullName>
    </submittedName>
</protein>
<dbReference type="GO" id="GO:0046872">
    <property type="term" value="F:metal ion binding"/>
    <property type="evidence" value="ECO:0007669"/>
    <property type="project" value="UniProtKB-KW"/>
</dbReference>
<evidence type="ECO:0000259" key="2">
    <source>
        <dbReference type="PROSITE" id="PS51471"/>
    </source>
</evidence>
<keyword evidence="4" id="KW-1185">Reference proteome</keyword>
<dbReference type="eggNOG" id="ENOG502S98I">
    <property type="taxonomic scope" value="Eukaryota"/>
</dbReference>
<comment type="similarity">
    <text evidence="1">Belongs to the iron/ascorbate-dependent oxidoreductase family.</text>
</comment>
<dbReference type="VEuPathDB" id="FungiDB:F503_02547"/>
<dbReference type="GO" id="GO:0016491">
    <property type="term" value="F:oxidoreductase activity"/>
    <property type="evidence" value="ECO:0007669"/>
    <property type="project" value="UniProtKB-KW"/>
</dbReference>
<dbReference type="AlphaFoldDB" id="S3BYS5"/>
<dbReference type="OMA" id="GFFCSHA"/>
<feature type="domain" description="Fe2OG dioxygenase" evidence="2">
    <location>
        <begin position="162"/>
        <end position="266"/>
    </location>
</feature>
<dbReference type="PANTHER" id="PTHR33099">
    <property type="entry name" value="FE2OG DIOXYGENASE DOMAIN-CONTAINING PROTEIN"/>
    <property type="match status" value="1"/>
</dbReference>
<sequence>MNSCISPASTMSTTVNVMADLVGKISELLSKDKATFSVGGSIPFAAGAGDDSAQHTTSAPVVLRWDPASALAGESRNVVFPQADAAVGQGAEQLAVLLRDCQPASFGRGGEDVFDEEYRKASKLDASAFSSSLCPYALGIVDTVAELLMPSAYMAGGSRGVKAELYKLNVYSAPSGHFKAHVDTPRSEQQFGSLVICLPTPHAGGALVVRHDGLTIRHDWGAGTSLNEGDAAPPALQWAAFYSDCEHEVLEVTAGHRVTLTYNLYSVPQRLQVAGKTEIMDVARLPLYDAVSSTLQNPLFLPEGGRVGYYCRHAYPHSASAPADAPLFPSILKGVDLTFYKVLEALRLETMVRQVLQEGGGMDYYDDDDEYSREDADVHPGVTISRVAKYASGTTFTSVGGHDSYTWDDIRNDYGRAYDVVWLNEALPATGQQGFAHLAYGNEAEIGTLYTYMAIIFKVDKWSDKELEKATA</sequence>
<organism evidence="3 4">
    <name type="scientific">Ophiostoma piceae (strain UAMH 11346)</name>
    <name type="common">Sap stain fungus</name>
    <dbReference type="NCBI Taxonomy" id="1262450"/>
    <lineage>
        <taxon>Eukaryota</taxon>
        <taxon>Fungi</taxon>
        <taxon>Dikarya</taxon>
        <taxon>Ascomycota</taxon>
        <taxon>Pezizomycotina</taxon>
        <taxon>Sordariomycetes</taxon>
        <taxon>Sordariomycetidae</taxon>
        <taxon>Ophiostomatales</taxon>
        <taxon>Ophiostomataceae</taxon>
        <taxon>Ophiostoma</taxon>
    </lineage>
</organism>
<reference evidence="3 4" key="1">
    <citation type="journal article" date="2013" name="BMC Genomics">
        <title>The genome and transcriptome of the pine saprophyte Ophiostoma piceae, and a comparison with the bark beetle-associated pine pathogen Grosmannia clavigera.</title>
        <authorList>
            <person name="Haridas S."/>
            <person name="Wang Y."/>
            <person name="Lim L."/>
            <person name="Massoumi Alamouti S."/>
            <person name="Jackman S."/>
            <person name="Docking R."/>
            <person name="Robertson G."/>
            <person name="Birol I."/>
            <person name="Bohlmann J."/>
            <person name="Breuil C."/>
        </authorList>
    </citation>
    <scope>NUCLEOTIDE SEQUENCE [LARGE SCALE GENOMIC DNA]</scope>
    <source>
        <strain evidence="3 4">UAMH 11346</strain>
    </source>
</reference>
<accession>S3BYS5</accession>
<dbReference type="Proteomes" id="UP000016923">
    <property type="component" value="Unassembled WGS sequence"/>
</dbReference>
<dbReference type="STRING" id="1262450.S3BYS5"/>
<dbReference type="PANTHER" id="PTHR33099:SF7">
    <property type="entry name" value="MYND-TYPE DOMAIN-CONTAINING PROTEIN"/>
    <property type="match status" value="1"/>
</dbReference>
<proteinExistence type="inferred from homology"/>
<dbReference type="InterPro" id="IPR005123">
    <property type="entry name" value="Oxoglu/Fe-dep_dioxygenase_dom"/>
</dbReference>
<evidence type="ECO:0000256" key="1">
    <source>
        <dbReference type="RuleBase" id="RU003682"/>
    </source>
</evidence>
<keyword evidence="1" id="KW-0408">Iron</keyword>
<name>S3BYS5_OPHP1</name>
<dbReference type="OrthoDB" id="27483at2759"/>
<dbReference type="Gene3D" id="2.60.120.620">
    <property type="entry name" value="q2cbj1_9rhob like domain"/>
    <property type="match status" value="1"/>
</dbReference>
<dbReference type="EMBL" id="KE148153">
    <property type="protein sequence ID" value="EPE06419.1"/>
    <property type="molecule type" value="Genomic_DNA"/>
</dbReference>
<keyword evidence="1" id="KW-0560">Oxidoreductase</keyword>
<keyword evidence="1" id="KW-0479">Metal-binding</keyword>
<evidence type="ECO:0000313" key="4">
    <source>
        <dbReference type="Proteomes" id="UP000016923"/>
    </source>
</evidence>
<dbReference type="PROSITE" id="PS51471">
    <property type="entry name" value="FE2OG_OXY"/>
    <property type="match status" value="1"/>
</dbReference>